<keyword evidence="3" id="KW-1185">Reference proteome</keyword>
<evidence type="ECO:0000259" key="1">
    <source>
        <dbReference type="Pfam" id="PF18730"/>
    </source>
</evidence>
<feature type="domain" description="Cthe-2314-like HEPN" evidence="1">
    <location>
        <begin position="60"/>
        <end position="235"/>
    </location>
</feature>
<name>A0A172ZJZ8_9BACL</name>
<dbReference type="EMBL" id="CP013023">
    <property type="protein sequence ID" value="ANF97859.1"/>
    <property type="molecule type" value="Genomic_DNA"/>
</dbReference>
<gene>
    <name evidence="2" type="ORF">AR543_18790</name>
</gene>
<dbReference type="KEGG" id="pbv:AR543_18790"/>
<dbReference type="Proteomes" id="UP000078148">
    <property type="component" value="Chromosome"/>
</dbReference>
<dbReference type="Pfam" id="PF18730">
    <property type="entry name" value="HEPN_Cthe2314"/>
    <property type="match status" value="1"/>
</dbReference>
<dbReference type="InterPro" id="IPR041394">
    <property type="entry name" value="HEPN_Cthe2314"/>
</dbReference>
<evidence type="ECO:0000313" key="3">
    <source>
        <dbReference type="Proteomes" id="UP000078148"/>
    </source>
</evidence>
<organism evidence="2 3">
    <name type="scientific">Paenibacillus bovis</name>
    <dbReference type="NCBI Taxonomy" id="1616788"/>
    <lineage>
        <taxon>Bacteria</taxon>
        <taxon>Bacillati</taxon>
        <taxon>Bacillota</taxon>
        <taxon>Bacilli</taxon>
        <taxon>Bacillales</taxon>
        <taxon>Paenibacillaceae</taxon>
        <taxon>Paenibacillus</taxon>
    </lineage>
</organism>
<protein>
    <recommendedName>
        <fullName evidence="1">Cthe-2314-like HEPN domain-containing protein</fullName>
    </recommendedName>
</protein>
<dbReference type="AlphaFoldDB" id="A0A172ZJZ8"/>
<sequence length="240" mass="28490">MRENEIKYLKSQLVEINPDKYELGITFGENKVIFGMTGDNHYSIIFEYKALIATFLNLCDKINYSLDKAIDLTYNTDIYDKFDLFKPSSKDEVKAYYYIENGIFRIATLWDLLAQIYNLLYKCEIKNNKINYYKFFENLSKSDDMNIKESAQRLVDYFNEISDGKYENDKRWIGNHKEVNIYRNKMTHRNSPDETTLSNFDINLKSHPSVLLRRVAEDYKQATTWLDKVIIEVIESVFND</sequence>
<accession>A0A172ZJZ8</accession>
<dbReference type="OrthoDB" id="2082550at2"/>
<reference evidence="3" key="1">
    <citation type="submission" date="2015-10" db="EMBL/GenBank/DDBJ databases">
        <title>Genome of Paenibacillus bovis sp. nov.</title>
        <authorList>
            <person name="Wu Z."/>
            <person name="Gao C."/>
            <person name="Liu Z."/>
            <person name="Zheng H."/>
        </authorList>
    </citation>
    <scope>NUCLEOTIDE SEQUENCE [LARGE SCALE GENOMIC DNA]</scope>
    <source>
        <strain evidence="3">BD3526</strain>
    </source>
</reference>
<proteinExistence type="predicted"/>
<dbReference type="RefSeq" id="WP_060535952.1">
    <property type="nucleotide sequence ID" value="NZ_CP013023.1"/>
</dbReference>
<evidence type="ECO:0000313" key="2">
    <source>
        <dbReference type="EMBL" id="ANF97859.1"/>
    </source>
</evidence>
<dbReference type="STRING" id="1616788.AR543_18790"/>
<reference evidence="2 3" key="2">
    <citation type="journal article" date="2016" name="Int. J. Syst. Evol. Microbiol.">
        <title>Paenibacillus bovis sp. nov., isolated from raw yak (Bos grunniens) milk.</title>
        <authorList>
            <person name="Gao C."/>
            <person name="Han J."/>
            <person name="Liu Z."/>
            <person name="Xu X."/>
            <person name="Hang F."/>
            <person name="Wu Z."/>
        </authorList>
    </citation>
    <scope>NUCLEOTIDE SEQUENCE [LARGE SCALE GENOMIC DNA]</scope>
    <source>
        <strain evidence="2 3">BD3526</strain>
    </source>
</reference>